<accession>A0A1W2TI41</accession>
<feature type="compositionally biased region" description="Polar residues" evidence="1">
    <location>
        <begin position="246"/>
        <end position="256"/>
    </location>
</feature>
<evidence type="ECO:0000313" key="3">
    <source>
        <dbReference type="Proteomes" id="UP000054516"/>
    </source>
</evidence>
<name>A0A1W2TI41_ROSNE</name>
<protein>
    <submittedName>
        <fullName evidence="2">Putative glycine-rich cell wall structural protein 1 protein</fullName>
    </submittedName>
</protein>
<feature type="region of interest" description="Disordered" evidence="1">
    <location>
        <begin position="1"/>
        <end position="270"/>
    </location>
</feature>
<reference evidence="2" key="1">
    <citation type="submission" date="2016-03" db="EMBL/GenBank/DDBJ databases">
        <title>Draft genome sequence of Rosellinia necatrix.</title>
        <authorList>
            <person name="Kanematsu S."/>
        </authorList>
    </citation>
    <scope>NUCLEOTIDE SEQUENCE [LARGE SCALE GENOMIC DNA]</scope>
    <source>
        <strain evidence="2">W97</strain>
    </source>
</reference>
<dbReference type="Proteomes" id="UP000054516">
    <property type="component" value="Unassembled WGS sequence"/>
</dbReference>
<feature type="compositionally biased region" description="Polar residues" evidence="1">
    <location>
        <begin position="47"/>
        <end position="58"/>
    </location>
</feature>
<dbReference type="OMA" id="ENQPHDP"/>
<feature type="compositionally biased region" description="Polar residues" evidence="1">
    <location>
        <begin position="112"/>
        <end position="129"/>
    </location>
</feature>
<evidence type="ECO:0000313" key="2">
    <source>
        <dbReference type="EMBL" id="GAP87810.2"/>
    </source>
</evidence>
<dbReference type="OrthoDB" id="5388207at2759"/>
<dbReference type="STRING" id="77044.A0A1W2TI41"/>
<feature type="compositionally biased region" description="Basic and acidic residues" evidence="1">
    <location>
        <begin position="224"/>
        <end position="237"/>
    </location>
</feature>
<feature type="compositionally biased region" description="Basic and acidic residues" evidence="1">
    <location>
        <begin position="177"/>
        <end position="195"/>
    </location>
</feature>
<keyword evidence="3" id="KW-1185">Reference proteome</keyword>
<gene>
    <name evidence="2" type="ORF">SAMD00023353_2801530</name>
</gene>
<organism evidence="2">
    <name type="scientific">Rosellinia necatrix</name>
    <name type="common">White root-rot fungus</name>
    <dbReference type="NCBI Taxonomy" id="77044"/>
    <lineage>
        <taxon>Eukaryota</taxon>
        <taxon>Fungi</taxon>
        <taxon>Dikarya</taxon>
        <taxon>Ascomycota</taxon>
        <taxon>Pezizomycotina</taxon>
        <taxon>Sordariomycetes</taxon>
        <taxon>Xylariomycetidae</taxon>
        <taxon>Xylariales</taxon>
        <taxon>Xylariaceae</taxon>
        <taxon>Rosellinia</taxon>
    </lineage>
</organism>
<evidence type="ECO:0000256" key="1">
    <source>
        <dbReference type="SAM" id="MobiDB-lite"/>
    </source>
</evidence>
<dbReference type="EMBL" id="DF977473">
    <property type="protein sequence ID" value="GAP87810.2"/>
    <property type="molecule type" value="Genomic_DNA"/>
</dbReference>
<proteinExistence type="predicted"/>
<dbReference type="AlphaFoldDB" id="A0A1W2TI41"/>
<sequence>MMETINNMAASAAKAVWGESNPSSEEPVSGRFGDTSKGEPYDAGNIEPTSPTTGSQAPANGITGAHSNGGLGGDATGDAKFAKNTGTAAESDDTPDNPSTDRKADPGLGDTSKGQGDTRSPSNPLTNPKSAPIDVNDAPEEGVNEARKLEGPGPRPVAEVAKEHGGDAGNSSQSSIEDEKNGAKDETKDGKEEKSTSGGTGEQYVRTSGLHADGGDFDATKPGAGKEADRLMEEKGMHNPTDPNGADNSGSPTSGKKSFGQKIKDKLHRH</sequence>